<dbReference type="InterPro" id="IPR039537">
    <property type="entry name" value="Retrotran_Ty1/copia-like"/>
</dbReference>
<keyword evidence="9" id="KW-0233">DNA recombination</keyword>
<keyword evidence="1" id="KW-0540">Nuclease</keyword>
<organism evidence="12 13">
    <name type="scientific">Dryococelus australis</name>
    <dbReference type="NCBI Taxonomy" id="614101"/>
    <lineage>
        <taxon>Eukaryota</taxon>
        <taxon>Metazoa</taxon>
        <taxon>Ecdysozoa</taxon>
        <taxon>Arthropoda</taxon>
        <taxon>Hexapoda</taxon>
        <taxon>Insecta</taxon>
        <taxon>Pterygota</taxon>
        <taxon>Neoptera</taxon>
        <taxon>Polyneoptera</taxon>
        <taxon>Phasmatodea</taxon>
        <taxon>Verophasmatodea</taxon>
        <taxon>Anareolatae</taxon>
        <taxon>Phasmatidae</taxon>
        <taxon>Eurycanthinae</taxon>
        <taxon>Dryococelus</taxon>
    </lineage>
</organism>
<dbReference type="InterPro" id="IPR057670">
    <property type="entry name" value="SH3_retrovirus"/>
</dbReference>
<keyword evidence="4" id="KW-0378">Hydrolase</keyword>
<evidence type="ECO:0000256" key="2">
    <source>
        <dbReference type="ARBA" id="ARBA00022723"/>
    </source>
</evidence>
<dbReference type="PANTHER" id="PTHR42648:SF11">
    <property type="entry name" value="TRANSPOSON TY4-P GAG-POL POLYPROTEIN"/>
    <property type="match status" value="1"/>
</dbReference>
<protein>
    <recommendedName>
        <fullName evidence="11">Retroviral polymerase SH3-like domain-containing protein</fullName>
    </recommendedName>
</protein>
<keyword evidence="8" id="KW-0808">Transferase</keyword>
<keyword evidence="8" id="KW-0239">DNA-directed DNA polymerase</keyword>
<keyword evidence="7" id="KW-0695">RNA-directed DNA polymerase</keyword>
<evidence type="ECO:0000256" key="8">
    <source>
        <dbReference type="ARBA" id="ARBA00022932"/>
    </source>
</evidence>
<reference evidence="12 13" key="1">
    <citation type="submission" date="2023-02" db="EMBL/GenBank/DDBJ databases">
        <title>LHISI_Scaffold_Assembly.</title>
        <authorList>
            <person name="Stuart O.P."/>
            <person name="Cleave R."/>
            <person name="Magrath M.J.L."/>
            <person name="Mikheyev A.S."/>
        </authorList>
    </citation>
    <scope>NUCLEOTIDE SEQUENCE [LARGE SCALE GENOMIC DNA]</scope>
    <source>
        <strain evidence="12">Daus_M_001</strain>
        <tissue evidence="12">Leg muscle</tissue>
    </source>
</reference>
<keyword evidence="5" id="KW-0460">Magnesium</keyword>
<name>A0ABQ9I4D4_9NEOP</name>
<keyword evidence="2" id="KW-0479">Metal-binding</keyword>
<evidence type="ECO:0000256" key="3">
    <source>
        <dbReference type="ARBA" id="ARBA00022759"/>
    </source>
</evidence>
<feature type="domain" description="Retroviral polymerase SH3-like" evidence="11">
    <location>
        <begin position="103"/>
        <end position="156"/>
    </location>
</feature>
<dbReference type="InterPro" id="IPR012337">
    <property type="entry name" value="RNaseH-like_sf"/>
</dbReference>
<keyword evidence="6" id="KW-0229">DNA integration</keyword>
<evidence type="ECO:0000256" key="7">
    <source>
        <dbReference type="ARBA" id="ARBA00022918"/>
    </source>
</evidence>
<dbReference type="Pfam" id="PF25597">
    <property type="entry name" value="SH3_retrovirus"/>
    <property type="match status" value="1"/>
</dbReference>
<keyword evidence="8" id="KW-0548">Nucleotidyltransferase</keyword>
<evidence type="ECO:0000256" key="9">
    <source>
        <dbReference type="ARBA" id="ARBA00023172"/>
    </source>
</evidence>
<feature type="compositionally biased region" description="Basic and acidic residues" evidence="10">
    <location>
        <begin position="174"/>
        <end position="192"/>
    </location>
</feature>
<dbReference type="SUPFAM" id="SSF53098">
    <property type="entry name" value="Ribonuclease H-like"/>
    <property type="match status" value="1"/>
</dbReference>
<proteinExistence type="predicted"/>
<dbReference type="EMBL" id="JARBHB010000002">
    <property type="protein sequence ID" value="KAJ8891512.1"/>
    <property type="molecule type" value="Genomic_DNA"/>
</dbReference>
<gene>
    <name evidence="12" type="ORF">PR048_004040</name>
</gene>
<evidence type="ECO:0000313" key="13">
    <source>
        <dbReference type="Proteomes" id="UP001159363"/>
    </source>
</evidence>
<keyword evidence="13" id="KW-1185">Reference proteome</keyword>
<evidence type="ECO:0000256" key="10">
    <source>
        <dbReference type="SAM" id="MobiDB-lite"/>
    </source>
</evidence>
<comment type="caution">
    <text evidence="12">The sequence shown here is derived from an EMBL/GenBank/DDBJ whole genome shotgun (WGS) entry which is preliminary data.</text>
</comment>
<evidence type="ECO:0000256" key="4">
    <source>
        <dbReference type="ARBA" id="ARBA00022801"/>
    </source>
</evidence>
<accession>A0ABQ9I4D4</accession>
<feature type="region of interest" description="Disordered" evidence="10">
    <location>
        <begin position="167"/>
        <end position="195"/>
    </location>
</feature>
<evidence type="ECO:0000259" key="11">
    <source>
        <dbReference type="Pfam" id="PF25597"/>
    </source>
</evidence>
<dbReference type="Proteomes" id="UP001159363">
    <property type="component" value="Chromosome 2"/>
</dbReference>
<keyword evidence="3" id="KW-0255">Endonuclease</keyword>
<evidence type="ECO:0000256" key="6">
    <source>
        <dbReference type="ARBA" id="ARBA00022908"/>
    </source>
</evidence>
<evidence type="ECO:0000256" key="1">
    <source>
        <dbReference type="ARBA" id="ARBA00022722"/>
    </source>
</evidence>
<sequence>MDGRTMGNLIGRLLMEEERVLSAKYEDSTAFAAARKSNPINIVLNVNHDDSQRLRKKFWAEAVNTAVYVINRIGTSRVEGKTPYQLWEGKHYDITMLKVFGLEAYVHISDQTRKKWDVKSKEGIFVGYSETSKGFRVFLPNENKVIVSCNVKFTQKRDSGEALQRSIGYPSNMESDKRDTCEDSQDGEKEDFLGFPNLNEEESNEYESVKEKGFVDIRCFRDRDSLRKPKRFDCDFNLLCVIELDDPVTFEEDTNSENSEKWRKAANQELENLKENNTWVVMERHCINADLLPEGSSNMDPLIDLRHMRLLPDFQQCGFL</sequence>
<dbReference type="PANTHER" id="PTHR42648">
    <property type="entry name" value="TRANSPOSASE, PUTATIVE-RELATED"/>
    <property type="match status" value="1"/>
</dbReference>
<evidence type="ECO:0000313" key="12">
    <source>
        <dbReference type="EMBL" id="KAJ8891512.1"/>
    </source>
</evidence>
<evidence type="ECO:0000256" key="5">
    <source>
        <dbReference type="ARBA" id="ARBA00022842"/>
    </source>
</evidence>